<gene>
    <name evidence="9" type="ORF">S01H1_23328</name>
</gene>
<evidence type="ECO:0000256" key="7">
    <source>
        <dbReference type="ARBA" id="ARBA00022884"/>
    </source>
</evidence>
<dbReference type="GO" id="GO:0006364">
    <property type="term" value="P:rRNA processing"/>
    <property type="evidence" value="ECO:0007669"/>
    <property type="project" value="TreeGrafter"/>
</dbReference>
<protein>
    <recommendedName>
        <fullName evidence="8">RNA-binding protein AU-1/Ribonuclease E/G domain-containing protein</fullName>
    </recommendedName>
</protein>
<reference evidence="9" key="1">
    <citation type="journal article" date="2014" name="Front. Microbiol.">
        <title>High frequency of phylogenetically diverse reductive dehalogenase-homologous genes in deep subseafloor sedimentary metagenomes.</title>
        <authorList>
            <person name="Kawai M."/>
            <person name="Futagami T."/>
            <person name="Toyoda A."/>
            <person name="Takaki Y."/>
            <person name="Nishi S."/>
            <person name="Hori S."/>
            <person name="Arai W."/>
            <person name="Tsubouchi T."/>
            <person name="Morono Y."/>
            <person name="Uchiyama I."/>
            <person name="Ito T."/>
            <person name="Fujiyama A."/>
            <person name="Inagaki F."/>
            <person name="Takami H."/>
        </authorList>
    </citation>
    <scope>NUCLEOTIDE SEQUENCE</scope>
    <source>
        <strain evidence="9">Expedition CK06-06</strain>
    </source>
</reference>
<comment type="caution">
    <text evidence="9">The sequence shown here is derived from an EMBL/GenBank/DDBJ whole genome shotgun (WGS) entry which is preliminary data.</text>
</comment>
<dbReference type="GO" id="GO:0046872">
    <property type="term" value="F:metal ion binding"/>
    <property type="evidence" value="ECO:0007669"/>
    <property type="project" value="UniProtKB-KW"/>
</dbReference>
<dbReference type="InterPro" id="IPR004659">
    <property type="entry name" value="RNase_E/G"/>
</dbReference>
<evidence type="ECO:0000313" key="9">
    <source>
        <dbReference type="EMBL" id="GAF96712.1"/>
    </source>
</evidence>
<evidence type="ECO:0000256" key="4">
    <source>
        <dbReference type="ARBA" id="ARBA00022759"/>
    </source>
</evidence>
<dbReference type="GO" id="GO:0004540">
    <property type="term" value="F:RNA nuclease activity"/>
    <property type="evidence" value="ECO:0007669"/>
    <property type="project" value="InterPro"/>
</dbReference>
<evidence type="ECO:0000256" key="1">
    <source>
        <dbReference type="ARBA" id="ARBA00001946"/>
    </source>
</evidence>
<keyword evidence="7" id="KW-0694">RNA-binding</keyword>
<dbReference type="GO" id="GO:0003723">
    <property type="term" value="F:RNA binding"/>
    <property type="evidence" value="ECO:0007669"/>
    <property type="project" value="UniProtKB-KW"/>
</dbReference>
<feature type="domain" description="RNA-binding protein AU-1/Ribonuclease E/G" evidence="8">
    <location>
        <begin position="1"/>
        <end position="90"/>
    </location>
</feature>
<dbReference type="GO" id="GO:0005737">
    <property type="term" value="C:cytoplasm"/>
    <property type="evidence" value="ECO:0007669"/>
    <property type="project" value="TreeGrafter"/>
</dbReference>
<evidence type="ECO:0000256" key="3">
    <source>
        <dbReference type="ARBA" id="ARBA00022723"/>
    </source>
</evidence>
<sequence length="149" mass="17137">IDVNTGRYSSKARGEDAIYRTNLEAARVIARQMRLRDIGGIIIVDFIDMEDKERRRRVYEEFRNSLARDRSENHISSISDLGLVEMTRKRIRPSFMHATSEPCPVCDGIGRVLSRESVAVKIERWFKRARTSSSLKHYQLIAAPQVGDV</sequence>
<dbReference type="AlphaFoldDB" id="X0U8M3"/>
<evidence type="ECO:0000256" key="5">
    <source>
        <dbReference type="ARBA" id="ARBA00022801"/>
    </source>
</evidence>
<keyword evidence="2" id="KW-0540">Nuclease</keyword>
<dbReference type="Gene3D" id="3.40.1260.20">
    <property type="entry name" value="Ribonuclease E, catalytic domain"/>
    <property type="match status" value="1"/>
</dbReference>
<dbReference type="EMBL" id="BARS01013431">
    <property type="protein sequence ID" value="GAF96712.1"/>
    <property type="molecule type" value="Genomic_DNA"/>
</dbReference>
<comment type="cofactor">
    <cofactor evidence="1">
        <name>Mg(2+)</name>
        <dbReference type="ChEBI" id="CHEBI:18420"/>
    </cofactor>
</comment>
<dbReference type="PANTHER" id="PTHR30001">
    <property type="entry name" value="RIBONUCLEASE"/>
    <property type="match status" value="1"/>
</dbReference>
<evidence type="ECO:0000256" key="2">
    <source>
        <dbReference type="ARBA" id="ARBA00022722"/>
    </source>
</evidence>
<organism evidence="9">
    <name type="scientific">marine sediment metagenome</name>
    <dbReference type="NCBI Taxonomy" id="412755"/>
    <lineage>
        <taxon>unclassified sequences</taxon>
        <taxon>metagenomes</taxon>
        <taxon>ecological metagenomes</taxon>
    </lineage>
</organism>
<evidence type="ECO:0000256" key="6">
    <source>
        <dbReference type="ARBA" id="ARBA00022842"/>
    </source>
</evidence>
<evidence type="ECO:0000259" key="8">
    <source>
        <dbReference type="Pfam" id="PF10150"/>
    </source>
</evidence>
<accession>X0U8M3</accession>
<feature type="non-terminal residue" evidence="9">
    <location>
        <position position="1"/>
    </location>
</feature>
<dbReference type="GO" id="GO:0004519">
    <property type="term" value="F:endonuclease activity"/>
    <property type="evidence" value="ECO:0007669"/>
    <property type="project" value="UniProtKB-KW"/>
</dbReference>
<keyword evidence="4" id="KW-0255">Endonuclease</keyword>
<keyword evidence="3" id="KW-0479">Metal-binding</keyword>
<dbReference type="InterPro" id="IPR019307">
    <property type="entry name" value="RNA-bd_AU-1/RNase_E/G"/>
</dbReference>
<keyword evidence="5" id="KW-0378">Hydrolase</keyword>
<dbReference type="GO" id="GO:0016787">
    <property type="term" value="F:hydrolase activity"/>
    <property type="evidence" value="ECO:0007669"/>
    <property type="project" value="UniProtKB-KW"/>
</dbReference>
<name>X0U8M3_9ZZZZ</name>
<feature type="non-terminal residue" evidence="9">
    <location>
        <position position="149"/>
    </location>
</feature>
<dbReference type="PANTHER" id="PTHR30001:SF1">
    <property type="entry name" value="RIBONUCLEASE E_G-LIKE PROTEIN, CHLOROPLASTIC"/>
    <property type="match status" value="1"/>
</dbReference>
<dbReference type="Pfam" id="PF10150">
    <property type="entry name" value="RNase_E_G"/>
    <property type="match status" value="1"/>
</dbReference>
<proteinExistence type="predicted"/>
<keyword evidence="6" id="KW-0460">Magnesium</keyword>